<dbReference type="GO" id="GO:0005886">
    <property type="term" value="C:plasma membrane"/>
    <property type="evidence" value="ECO:0007669"/>
    <property type="project" value="UniProtKB-SubCell"/>
</dbReference>
<evidence type="ECO:0008006" key="9">
    <source>
        <dbReference type="Google" id="ProtNLM"/>
    </source>
</evidence>
<dbReference type="InterPro" id="IPR050171">
    <property type="entry name" value="MFS_Transporters"/>
</dbReference>
<evidence type="ECO:0000313" key="7">
    <source>
        <dbReference type="EMBL" id="AYG84153.1"/>
    </source>
</evidence>
<dbReference type="KEGG" id="shun:DWB77_06363"/>
<evidence type="ECO:0000313" key="8">
    <source>
        <dbReference type="Proteomes" id="UP000271554"/>
    </source>
</evidence>
<keyword evidence="5" id="KW-1133">Transmembrane helix</keyword>
<evidence type="ECO:0000256" key="6">
    <source>
        <dbReference type="ARBA" id="ARBA00023136"/>
    </source>
</evidence>
<keyword evidence="6" id="KW-0472">Membrane</keyword>
<comment type="subcellular location">
    <subcellularLocation>
        <location evidence="1">Cell membrane</location>
        <topology evidence="1">Multi-pass membrane protein</topology>
    </subcellularLocation>
</comment>
<sequence length="424" mass="43941">MSWSRRRAALWERIPGGLDGRRMLSVAFVDRTGSGLWEAVSVLYFTYVAGLSLAQIGTLVAASGAVGIAGAPIGGRIADRLPLTRVLVGLQMLRAVAAFALLTTDNFALLLVFASLGSFGDRSANVLTKLYAARIAGPERVRYQAVSRTVANAGWAVGGLAAAGALAIGSVSAYTWLLAGNALSFLGSAAITTLCADPSTPTRTVAKSGEPTTGPNLTNPWRDRRYLAFVATETVLFLDDAVFKIGLPLWTVHATDAPHGLVPLLMVINNVMVVGLQVPLARFGATTPAARRLLLPLAATFALAGLAIAASATHGAAIATVFLVAATVAFTLAEIVHATISWELSIALAPDQAQGTYLGVHGLAQSVQRSLGPLAVTAAIATGPAGWIAFGTAIAGTCLTQHRLVRPRPRQTALSVPSVTVSEH</sequence>
<dbReference type="GO" id="GO:0022857">
    <property type="term" value="F:transmembrane transporter activity"/>
    <property type="evidence" value="ECO:0007669"/>
    <property type="project" value="InterPro"/>
</dbReference>
<reference evidence="7 8" key="1">
    <citation type="submission" date="2018-10" db="EMBL/GenBank/DDBJ databases">
        <title>Relationship between Morphology and Antimicrobial Activity in Streptomyces.</title>
        <authorList>
            <person name="Kang H.J."/>
            <person name="Kim S.B."/>
        </authorList>
    </citation>
    <scope>NUCLEOTIDE SEQUENCE [LARGE SCALE GENOMIC DNA]</scope>
    <source>
        <strain evidence="7 8">BH38</strain>
    </source>
</reference>
<name>A0A387HP25_9ACTN</name>
<dbReference type="InterPro" id="IPR011701">
    <property type="entry name" value="MFS"/>
</dbReference>
<keyword evidence="2" id="KW-0813">Transport</keyword>
<evidence type="ECO:0000256" key="4">
    <source>
        <dbReference type="ARBA" id="ARBA00022692"/>
    </source>
</evidence>
<dbReference type="Pfam" id="PF07690">
    <property type="entry name" value="MFS_1"/>
    <property type="match status" value="1"/>
</dbReference>
<dbReference type="SUPFAM" id="SSF103473">
    <property type="entry name" value="MFS general substrate transporter"/>
    <property type="match status" value="1"/>
</dbReference>
<keyword evidence="4" id="KW-0812">Transmembrane</keyword>
<dbReference type="EMBL" id="CP032698">
    <property type="protein sequence ID" value="AYG84153.1"/>
    <property type="molecule type" value="Genomic_DNA"/>
</dbReference>
<dbReference type="PANTHER" id="PTHR23517:SF2">
    <property type="entry name" value="MULTIDRUG RESISTANCE PROTEIN MDTH"/>
    <property type="match status" value="1"/>
</dbReference>
<evidence type="ECO:0000256" key="5">
    <source>
        <dbReference type="ARBA" id="ARBA00022989"/>
    </source>
</evidence>
<dbReference type="InterPro" id="IPR036259">
    <property type="entry name" value="MFS_trans_sf"/>
</dbReference>
<keyword evidence="3" id="KW-1003">Cell membrane</keyword>
<accession>A0A387HP25</accession>
<dbReference type="PANTHER" id="PTHR23517">
    <property type="entry name" value="RESISTANCE PROTEIN MDTM, PUTATIVE-RELATED-RELATED"/>
    <property type="match status" value="1"/>
</dbReference>
<dbReference type="Gene3D" id="1.20.1250.20">
    <property type="entry name" value="MFS general substrate transporter like domains"/>
    <property type="match status" value="1"/>
</dbReference>
<organism evidence="7 8">
    <name type="scientific">Streptomyces hundungensis</name>
    <dbReference type="NCBI Taxonomy" id="1077946"/>
    <lineage>
        <taxon>Bacteria</taxon>
        <taxon>Bacillati</taxon>
        <taxon>Actinomycetota</taxon>
        <taxon>Actinomycetes</taxon>
        <taxon>Kitasatosporales</taxon>
        <taxon>Streptomycetaceae</taxon>
        <taxon>Streptomyces</taxon>
    </lineage>
</organism>
<evidence type="ECO:0000256" key="3">
    <source>
        <dbReference type="ARBA" id="ARBA00022475"/>
    </source>
</evidence>
<dbReference type="AlphaFoldDB" id="A0A387HP25"/>
<protein>
    <recommendedName>
        <fullName evidence="9">Multidrug resistance protein MdtH</fullName>
    </recommendedName>
</protein>
<evidence type="ECO:0000256" key="1">
    <source>
        <dbReference type="ARBA" id="ARBA00004651"/>
    </source>
</evidence>
<dbReference type="Proteomes" id="UP000271554">
    <property type="component" value="Chromosome"/>
</dbReference>
<keyword evidence="8" id="KW-1185">Reference proteome</keyword>
<proteinExistence type="predicted"/>
<evidence type="ECO:0000256" key="2">
    <source>
        <dbReference type="ARBA" id="ARBA00022448"/>
    </source>
</evidence>
<gene>
    <name evidence="7" type="ORF">DWB77_06363</name>
</gene>
<dbReference type="RefSeq" id="WP_281280056.1">
    <property type="nucleotide sequence ID" value="NZ_CP032698.1"/>
</dbReference>